<sequence length="624" mass="69455">MKSILILSISIFLTFIQFSIGDVSCKFLNCKVKMRGIEQPYTKAKVRQHQEPVPFLVQTIPVKTYMDQKAGTSGLRKKTHIFIEGTYMANFIQSYFSSFPDGYFEGSTLLIAGDGRYFTTRAIQIASEIAAAHGVRRIWTGIDGLCSTPAASAIIREREGGVSIGGIILTASHNPGGINADFGVKFNDENGSPVLESVTSKIFEISKNITNIKKVSLPRISFSHKGIQELILGKFSVEVIDTIEDWMDLQKNIFDFGMIRSFVQRKDFKMVFDAMHGVAGPYAHSLFVDELGLPPETIIHPNPKKDFGKLHPDPNLTYAKELVEIMKIFNPEEITANTPDFGAAADGDCDRNMILGKGFFVTPSDSLAIITSYATKVIPFFSDGIVGVSRSMPTSCALNAVANKMGIPCYEVPTGWKFFGNLMEAGMINICGEESFGTGSNHIREKDGLWAVLAWLSILAYNNQDPNQPLVSVRDIVTNFWRIYGRNYYTRFDYEDLTNDQASNFLNHIQSYINNPEEFQEIIKPFGLELKLAESFTYVDPVDKSITSNQGIIFNFTNGSRIIFRKSGTGSSGATIRVYIERPMTDQSKLEMNTTDALSDLIKIVNSHIKLTEITGREEPTVIT</sequence>
<name>A0A1J4MKS3_9CRYT</name>
<dbReference type="OrthoDB" id="2291at2759"/>
<dbReference type="Pfam" id="PF02880">
    <property type="entry name" value="PGM_PMM_III"/>
    <property type="match status" value="1"/>
</dbReference>
<dbReference type="Pfam" id="PF02879">
    <property type="entry name" value="PGM_PMM_II"/>
    <property type="match status" value="1"/>
</dbReference>
<dbReference type="InterPro" id="IPR005845">
    <property type="entry name" value="A-D-PHexomutase_a/b/a-II"/>
</dbReference>
<dbReference type="GO" id="GO:0000287">
    <property type="term" value="F:magnesium ion binding"/>
    <property type="evidence" value="ECO:0007669"/>
    <property type="project" value="InterPro"/>
</dbReference>
<evidence type="ECO:0000256" key="7">
    <source>
        <dbReference type="ARBA" id="ARBA00022842"/>
    </source>
</evidence>
<dbReference type="InterPro" id="IPR016055">
    <property type="entry name" value="A-D-PHexomutase_a/b/a-I/II/III"/>
</dbReference>
<keyword evidence="5" id="KW-0597">Phosphoprotein</keyword>
<evidence type="ECO:0000259" key="10">
    <source>
        <dbReference type="Pfam" id="PF02878"/>
    </source>
</evidence>
<proteinExistence type="inferred from homology"/>
<dbReference type="EMBL" id="LRBS01000103">
    <property type="protein sequence ID" value="OII73461.1"/>
    <property type="molecule type" value="Genomic_DNA"/>
</dbReference>
<comment type="similarity">
    <text evidence="3">Belongs to the phosphohexose mutase family.</text>
</comment>
<comment type="caution">
    <text evidence="13">The sequence shown here is derived from an EMBL/GenBank/DDBJ whole genome shotgun (WGS) entry which is preliminary data.</text>
</comment>
<dbReference type="GeneID" id="92364481"/>
<dbReference type="GO" id="GO:0005829">
    <property type="term" value="C:cytosol"/>
    <property type="evidence" value="ECO:0007669"/>
    <property type="project" value="TreeGrafter"/>
</dbReference>
<protein>
    <recommendedName>
        <fullName evidence="4">phosphoglucomutase (alpha-D-glucose-1,6-bisphosphate-dependent)</fullName>
        <ecNumber evidence="4">5.4.2.2</ecNumber>
    </recommendedName>
</protein>
<evidence type="ECO:0000313" key="14">
    <source>
        <dbReference type="Proteomes" id="UP000186804"/>
    </source>
</evidence>
<keyword evidence="6" id="KW-0479">Metal-binding</keyword>
<dbReference type="InterPro" id="IPR005844">
    <property type="entry name" value="A-D-PHexomutase_a/b/a-I"/>
</dbReference>
<dbReference type="PANTHER" id="PTHR22573">
    <property type="entry name" value="PHOSPHOHEXOMUTASE FAMILY MEMBER"/>
    <property type="match status" value="1"/>
</dbReference>
<gene>
    <name evidence="13" type="ORF">cand_002960</name>
</gene>
<feature type="domain" description="Alpha-D-phosphohexomutase alpha/beta/alpha" evidence="10">
    <location>
        <begin position="68"/>
        <end position="211"/>
    </location>
</feature>
<dbReference type="Gene3D" id="3.40.120.10">
    <property type="entry name" value="Alpha-D-Glucose-1,6-Bisphosphate, subunit A, domain 3"/>
    <property type="match status" value="3"/>
</dbReference>
<comment type="cofactor">
    <cofactor evidence="2">
        <name>Mg(2+)</name>
        <dbReference type="ChEBI" id="CHEBI:18420"/>
    </cofactor>
</comment>
<dbReference type="GO" id="GO:0005975">
    <property type="term" value="P:carbohydrate metabolic process"/>
    <property type="evidence" value="ECO:0007669"/>
    <property type="project" value="InterPro"/>
</dbReference>
<dbReference type="AlphaFoldDB" id="A0A1J4MKS3"/>
<dbReference type="PROSITE" id="PS00710">
    <property type="entry name" value="PGM_PMM"/>
    <property type="match status" value="1"/>
</dbReference>
<comment type="catalytic activity">
    <reaction evidence="1">
        <text>alpha-D-glucose 1-phosphate = alpha-D-glucose 6-phosphate</text>
        <dbReference type="Rhea" id="RHEA:23536"/>
        <dbReference type="ChEBI" id="CHEBI:58225"/>
        <dbReference type="ChEBI" id="CHEBI:58601"/>
        <dbReference type="EC" id="5.4.2.2"/>
    </reaction>
</comment>
<evidence type="ECO:0000256" key="4">
    <source>
        <dbReference type="ARBA" id="ARBA00012728"/>
    </source>
</evidence>
<dbReference type="EC" id="5.4.2.2" evidence="4"/>
<dbReference type="SUPFAM" id="SSF55957">
    <property type="entry name" value="Phosphoglucomutase, C-terminal domain"/>
    <property type="match status" value="1"/>
</dbReference>
<evidence type="ECO:0000256" key="1">
    <source>
        <dbReference type="ARBA" id="ARBA00000443"/>
    </source>
</evidence>
<evidence type="ECO:0000313" key="13">
    <source>
        <dbReference type="EMBL" id="OII73461.1"/>
    </source>
</evidence>
<dbReference type="SUPFAM" id="SSF53738">
    <property type="entry name" value="Phosphoglucomutase, first 3 domains"/>
    <property type="match status" value="3"/>
</dbReference>
<evidence type="ECO:0000259" key="12">
    <source>
        <dbReference type="Pfam" id="PF02880"/>
    </source>
</evidence>
<dbReference type="GO" id="GO:0004614">
    <property type="term" value="F:phosphoglucomutase activity"/>
    <property type="evidence" value="ECO:0007669"/>
    <property type="project" value="UniProtKB-EC"/>
</dbReference>
<reference evidence="13 14" key="1">
    <citation type="submission" date="2016-10" db="EMBL/GenBank/DDBJ databases">
        <title>Reductive evolution of mitochondrial metabolism and differential evolution of invasion-related proteins in Cryptosporidium.</title>
        <authorList>
            <person name="Liu S."/>
            <person name="Roellig D.M."/>
            <person name="Guo Y."/>
            <person name="Li N."/>
            <person name="Frace M.A."/>
            <person name="Tang K."/>
            <person name="Zhang L."/>
            <person name="Feng Y."/>
            <person name="Xiao L."/>
        </authorList>
    </citation>
    <scope>NUCLEOTIDE SEQUENCE [LARGE SCALE GENOMIC DNA]</scope>
    <source>
        <strain evidence="13">30847</strain>
    </source>
</reference>
<organism evidence="13 14">
    <name type="scientific">Cryptosporidium andersoni</name>
    <dbReference type="NCBI Taxonomy" id="117008"/>
    <lineage>
        <taxon>Eukaryota</taxon>
        <taxon>Sar</taxon>
        <taxon>Alveolata</taxon>
        <taxon>Apicomplexa</taxon>
        <taxon>Conoidasida</taxon>
        <taxon>Coccidia</taxon>
        <taxon>Eucoccidiorida</taxon>
        <taxon>Eimeriorina</taxon>
        <taxon>Cryptosporidiidae</taxon>
        <taxon>Cryptosporidium</taxon>
    </lineage>
</organism>
<keyword evidence="14" id="KW-1185">Reference proteome</keyword>
<dbReference type="FunFam" id="3.30.310.50:FF:000002">
    <property type="entry name" value="Phosphoglucomutase 5"/>
    <property type="match status" value="1"/>
</dbReference>
<keyword evidence="8" id="KW-0413">Isomerase</keyword>
<evidence type="ECO:0000256" key="6">
    <source>
        <dbReference type="ARBA" id="ARBA00022723"/>
    </source>
</evidence>
<evidence type="ECO:0000256" key="9">
    <source>
        <dbReference type="SAM" id="SignalP"/>
    </source>
</evidence>
<dbReference type="InterPro" id="IPR036900">
    <property type="entry name" value="A-D-PHexomutase_C_sf"/>
</dbReference>
<dbReference type="InterPro" id="IPR045244">
    <property type="entry name" value="PGM"/>
</dbReference>
<keyword evidence="9" id="KW-0732">Signal</keyword>
<dbReference type="InterPro" id="IPR005846">
    <property type="entry name" value="A-D-PHexomutase_a/b/a-III"/>
</dbReference>
<dbReference type="RefSeq" id="XP_067067118.1">
    <property type="nucleotide sequence ID" value="XM_067210543.1"/>
</dbReference>
<dbReference type="Proteomes" id="UP000186804">
    <property type="component" value="Unassembled WGS sequence"/>
</dbReference>
<dbReference type="PANTHER" id="PTHR22573:SF2">
    <property type="entry name" value="PHOSPHOGLUCOMUTASE"/>
    <property type="match status" value="1"/>
</dbReference>
<feature type="domain" description="Alpha-D-phosphohexomutase alpha/beta/alpha" evidence="12">
    <location>
        <begin position="367"/>
        <end position="468"/>
    </location>
</feature>
<dbReference type="NCBIfam" id="NF005737">
    <property type="entry name" value="PRK07564.1-1"/>
    <property type="match status" value="1"/>
</dbReference>
<dbReference type="Gene3D" id="3.30.310.50">
    <property type="entry name" value="Alpha-D-phosphohexomutase, C-terminal domain"/>
    <property type="match status" value="1"/>
</dbReference>
<feature type="domain" description="Alpha-D-phosphohexomutase alpha/beta/alpha" evidence="11">
    <location>
        <begin position="246"/>
        <end position="355"/>
    </location>
</feature>
<evidence type="ECO:0000256" key="8">
    <source>
        <dbReference type="ARBA" id="ARBA00023235"/>
    </source>
</evidence>
<dbReference type="PRINTS" id="PR00509">
    <property type="entry name" value="PGMPMM"/>
</dbReference>
<dbReference type="FunFam" id="3.40.120.10:FF:000004">
    <property type="entry name" value="Phosphoglucomutase 5"/>
    <property type="match status" value="1"/>
</dbReference>
<evidence type="ECO:0000259" key="11">
    <source>
        <dbReference type="Pfam" id="PF02879"/>
    </source>
</evidence>
<dbReference type="InterPro" id="IPR016066">
    <property type="entry name" value="A-D-PHexomutase_CS"/>
</dbReference>
<evidence type="ECO:0000256" key="5">
    <source>
        <dbReference type="ARBA" id="ARBA00022553"/>
    </source>
</evidence>
<dbReference type="InterPro" id="IPR005841">
    <property type="entry name" value="Alpha-D-phosphohexomutase_SF"/>
</dbReference>
<accession>A0A1J4MKS3</accession>
<dbReference type="Pfam" id="PF02878">
    <property type="entry name" value="PGM_PMM_I"/>
    <property type="match status" value="1"/>
</dbReference>
<dbReference type="VEuPathDB" id="CryptoDB:cand_002960"/>
<dbReference type="Pfam" id="PF24947">
    <property type="entry name" value="PGM1_C_vert_fung"/>
    <property type="match status" value="1"/>
</dbReference>
<evidence type="ECO:0000256" key="3">
    <source>
        <dbReference type="ARBA" id="ARBA00010231"/>
    </source>
</evidence>
<feature type="chain" id="PRO_5009630300" description="phosphoglucomutase (alpha-D-glucose-1,6-bisphosphate-dependent)" evidence="9">
    <location>
        <begin position="22"/>
        <end position="624"/>
    </location>
</feature>
<evidence type="ECO:0000256" key="2">
    <source>
        <dbReference type="ARBA" id="ARBA00001946"/>
    </source>
</evidence>
<feature type="signal peptide" evidence="9">
    <location>
        <begin position="1"/>
        <end position="21"/>
    </location>
</feature>
<keyword evidence="7" id="KW-0460">Magnesium</keyword>